<keyword evidence="3" id="KW-1185">Reference proteome</keyword>
<accession>A0A5B7F7V1</accession>
<organism evidence="2 3">
    <name type="scientific">Portunus trituberculatus</name>
    <name type="common">Swimming crab</name>
    <name type="synonym">Neptunus trituberculatus</name>
    <dbReference type="NCBI Taxonomy" id="210409"/>
    <lineage>
        <taxon>Eukaryota</taxon>
        <taxon>Metazoa</taxon>
        <taxon>Ecdysozoa</taxon>
        <taxon>Arthropoda</taxon>
        <taxon>Crustacea</taxon>
        <taxon>Multicrustacea</taxon>
        <taxon>Malacostraca</taxon>
        <taxon>Eumalacostraca</taxon>
        <taxon>Eucarida</taxon>
        <taxon>Decapoda</taxon>
        <taxon>Pleocyemata</taxon>
        <taxon>Brachyura</taxon>
        <taxon>Eubrachyura</taxon>
        <taxon>Portunoidea</taxon>
        <taxon>Portunidae</taxon>
        <taxon>Portuninae</taxon>
        <taxon>Portunus</taxon>
    </lineage>
</organism>
<name>A0A5B7F7V1_PORTR</name>
<evidence type="ECO:0000313" key="3">
    <source>
        <dbReference type="Proteomes" id="UP000324222"/>
    </source>
</evidence>
<dbReference type="EMBL" id="VSRR010005003">
    <property type="protein sequence ID" value="MPC41309.1"/>
    <property type="molecule type" value="Genomic_DNA"/>
</dbReference>
<comment type="caution">
    <text evidence="2">The sequence shown here is derived from an EMBL/GenBank/DDBJ whole genome shotgun (WGS) entry which is preliminary data.</text>
</comment>
<sequence length="59" mass="6447">MILSQPFLVPRPPVPGRNSDDSHRSPVGRKAAVDRPGMSQFPVSHGHTRHKARPSTAPK</sequence>
<evidence type="ECO:0000256" key="1">
    <source>
        <dbReference type="SAM" id="MobiDB-lite"/>
    </source>
</evidence>
<gene>
    <name evidence="2" type="ORF">E2C01_034897</name>
</gene>
<dbReference type="AlphaFoldDB" id="A0A5B7F7V1"/>
<evidence type="ECO:0000313" key="2">
    <source>
        <dbReference type="EMBL" id="MPC41309.1"/>
    </source>
</evidence>
<feature type="region of interest" description="Disordered" evidence="1">
    <location>
        <begin position="1"/>
        <end position="59"/>
    </location>
</feature>
<reference evidence="2 3" key="1">
    <citation type="submission" date="2019-05" db="EMBL/GenBank/DDBJ databases">
        <title>Another draft genome of Portunus trituberculatus and its Hox gene families provides insights of decapod evolution.</title>
        <authorList>
            <person name="Jeong J.-H."/>
            <person name="Song I."/>
            <person name="Kim S."/>
            <person name="Choi T."/>
            <person name="Kim D."/>
            <person name="Ryu S."/>
            <person name="Kim W."/>
        </authorList>
    </citation>
    <scope>NUCLEOTIDE SEQUENCE [LARGE SCALE GENOMIC DNA]</scope>
    <source>
        <tissue evidence="2">Muscle</tissue>
    </source>
</reference>
<proteinExistence type="predicted"/>
<dbReference type="Proteomes" id="UP000324222">
    <property type="component" value="Unassembled WGS sequence"/>
</dbReference>
<protein>
    <submittedName>
        <fullName evidence="2">Uncharacterized protein</fullName>
    </submittedName>
</protein>